<dbReference type="CDD" id="cd00093">
    <property type="entry name" value="HTH_XRE"/>
    <property type="match status" value="1"/>
</dbReference>
<protein>
    <submittedName>
        <fullName evidence="2">Helix-turn-helix domain-containing protein</fullName>
    </submittedName>
</protein>
<sequence>MIRPEAQSTLEVLGHTIEVARIEKQWTQQHLAAVLGVSRATVAAIEKGSGSVAIGTFLSAADALGISLLGTDDIGRDAIRSVLRRELQLMPSRVSRRRKDRRDDDF</sequence>
<dbReference type="SMART" id="SM00530">
    <property type="entry name" value="HTH_XRE"/>
    <property type="match status" value="1"/>
</dbReference>
<proteinExistence type="predicted"/>
<keyword evidence="3" id="KW-1185">Reference proteome</keyword>
<reference evidence="2" key="1">
    <citation type="submission" date="2022-02" db="EMBL/GenBank/DDBJ databases">
        <authorList>
            <person name="Lee M."/>
            <person name="Kim S.-J."/>
            <person name="Jung M.-Y."/>
        </authorList>
    </citation>
    <scope>NUCLEOTIDE SEQUENCE</scope>
    <source>
        <strain evidence="2">JHP9</strain>
    </source>
</reference>
<dbReference type="Pfam" id="PF01381">
    <property type="entry name" value="HTH_3"/>
    <property type="match status" value="1"/>
</dbReference>
<dbReference type="Gene3D" id="1.10.260.40">
    <property type="entry name" value="lambda repressor-like DNA-binding domains"/>
    <property type="match status" value="1"/>
</dbReference>
<name>A0ABT0R4F9_9MICO</name>
<feature type="domain" description="HTH cro/C1-type" evidence="1">
    <location>
        <begin position="17"/>
        <end position="71"/>
    </location>
</feature>
<dbReference type="Proteomes" id="UP001203761">
    <property type="component" value="Unassembled WGS sequence"/>
</dbReference>
<evidence type="ECO:0000259" key="1">
    <source>
        <dbReference type="PROSITE" id="PS50943"/>
    </source>
</evidence>
<dbReference type="RefSeq" id="WP_249738448.1">
    <property type="nucleotide sequence ID" value="NZ_JAKNCJ010000012.1"/>
</dbReference>
<organism evidence="2 3">
    <name type="scientific">Brachybacterium equifaecis</name>
    <dbReference type="NCBI Taxonomy" id="2910770"/>
    <lineage>
        <taxon>Bacteria</taxon>
        <taxon>Bacillati</taxon>
        <taxon>Actinomycetota</taxon>
        <taxon>Actinomycetes</taxon>
        <taxon>Micrococcales</taxon>
        <taxon>Dermabacteraceae</taxon>
        <taxon>Brachybacterium</taxon>
    </lineage>
</organism>
<comment type="caution">
    <text evidence="2">The sequence shown here is derived from an EMBL/GenBank/DDBJ whole genome shotgun (WGS) entry which is preliminary data.</text>
</comment>
<dbReference type="PROSITE" id="PS50943">
    <property type="entry name" value="HTH_CROC1"/>
    <property type="match status" value="1"/>
</dbReference>
<evidence type="ECO:0000313" key="2">
    <source>
        <dbReference type="EMBL" id="MCL6424368.1"/>
    </source>
</evidence>
<dbReference type="EMBL" id="JAKNCJ010000012">
    <property type="protein sequence ID" value="MCL6424368.1"/>
    <property type="molecule type" value="Genomic_DNA"/>
</dbReference>
<accession>A0ABT0R4F9</accession>
<evidence type="ECO:0000313" key="3">
    <source>
        <dbReference type="Proteomes" id="UP001203761"/>
    </source>
</evidence>
<gene>
    <name evidence="2" type="ORF">Bequi_13440</name>
</gene>
<dbReference type="InterPro" id="IPR010982">
    <property type="entry name" value="Lambda_DNA-bd_dom_sf"/>
</dbReference>
<dbReference type="SUPFAM" id="SSF47413">
    <property type="entry name" value="lambda repressor-like DNA-binding domains"/>
    <property type="match status" value="1"/>
</dbReference>
<dbReference type="InterPro" id="IPR001387">
    <property type="entry name" value="Cro/C1-type_HTH"/>
</dbReference>